<evidence type="ECO:0000256" key="4">
    <source>
        <dbReference type="ARBA" id="ARBA00022525"/>
    </source>
</evidence>
<gene>
    <name evidence="13" type="ORF">BU16DRAFT_562308</name>
</gene>
<evidence type="ECO:0000256" key="7">
    <source>
        <dbReference type="ARBA" id="ARBA00023157"/>
    </source>
</evidence>
<dbReference type="PROSITE" id="PS52012">
    <property type="entry name" value="CFEM"/>
    <property type="match status" value="1"/>
</dbReference>
<keyword evidence="11" id="KW-0812">Transmembrane</keyword>
<keyword evidence="9" id="KW-0408">Iron</keyword>
<keyword evidence="7 9" id="KW-1015">Disulfide bond</keyword>
<dbReference type="Pfam" id="PF05730">
    <property type="entry name" value="CFEM"/>
    <property type="match status" value="1"/>
</dbReference>
<dbReference type="GO" id="GO:0098552">
    <property type="term" value="C:side of membrane"/>
    <property type="evidence" value="ECO:0007669"/>
    <property type="project" value="UniProtKB-KW"/>
</dbReference>
<protein>
    <recommendedName>
        <fullName evidence="12">CFEM domain-containing protein</fullName>
    </recommendedName>
</protein>
<evidence type="ECO:0000256" key="3">
    <source>
        <dbReference type="ARBA" id="ARBA00010031"/>
    </source>
</evidence>
<dbReference type="OrthoDB" id="3800595at2759"/>
<dbReference type="Proteomes" id="UP000799750">
    <property type="component" value="Unassembled WGS sequence"/>
</dbReference>
<feature type="disulfide bond" evidence="9">
    <location>
        <begin position="25"/>
        <end position="58"/>
    </location>
</feature>
<feature type="region of interest" description="Disordered" evidence="10">
    <location>
        <begin position="138"/>
        <end position="180"/>
    </location>
</feature>
<feature type="domain" description="CFEM" evidence="12">
    <location>
        <begin position="1"/>
        <end position="85"/>
    </location>
</feature>
<feature type="disulfide bond" evidence="9">
    <location>
        <begin position="16"/>
        <end position="23"/>
    </location>
</feature>
<feature type="binding site" description="axial binding residue" evidence="9">
    <location>
        <position position="20"/>
    </location>
    <ligand>
        <name>heme</name>
        <dbReference type="ChEBI" id="CHEBI:30413"/>
    </ligand>
    <ligandPart>
        <name>Fe</name>
        <dbReference type="ChEBI" id="CHEBI:18248"/>
    </ligandPart>
</feature>
<keyword evidence="5" id="KW-0325">Glycoprotein</keyword>
<evidence type="ECO:0000256" key="11">
    <source>
        <dbReference type="SAM" id="Phobius"/>
    </source>
</evidence>
<feature type="transmembrane region" description="Helical" evidence="11">
    <location>
        <begin position="190"/>
        <end position="209"/>
    </location>
</feature>
<feature type="region of interest" description="Disordered" evidence="10">
    <location>
        <begin position="220"/>
        <end position="275"/>
    </location>
</feature>
<keyword evidence="9" id="KW-0349">Heme</keyword>
<evidence type="ECO:0000256" key="5">
    <source>
        <dbReference type="ARBA" id="ARBA00022622"/>
    </source>
</evidence>
<name>A0A6A6QQ96_9PEZI</name>
<evidence type="ECO:0000313" key="14">
    <source>
        <dbReference type="Proteomes" id="UP000799750"/>
    </source>
</evidence>
<sequence length="275" mass="28147">MAACAQGCVGISTASCKPTDYTCMCNSADYISKLTGCIYEECDETESAAAKEFLEELCSGAGSPITISSKGATANSDDTSDNEALENDWKGMEDHPLELRQETELGTFFETGQTETGFPTETGITTLPTITDTFTTAFTGTGTITGTARTGSPTTGSRTIGSPTTSTSTPTPNNRGGGGLSTGAKVGIGLGVPLGAIIIAGLVGLGWFLRRRSKNKAAAVANSQPEMVGPAKLGGASQSVGAELPTKGNTHEMPAGAWMGQPQGQFAPAELGENR</sequence>
<evidence type="ECO:0000256" key="6">
    <source>
        <dbReference type="ARBA" id="ARBA00022729"/>
    </source>
</evidence>
<dbReference type="GO" id="GO:0046872">
    <property type="term" value="F:metal ion binding"/>
    <property type="evidence" value="ECO:0007669"/>
    <property type="project" value="UniProtKB-UniRule"/>
</dbReference>
<keyword evidence="6" id="KW-0732">Signal</keyword>
<evidence type="ECO:0000256" key="1">
    <source>
        <dbReference type="ARBA" id="ARBA00004589"/>
    </source>
</evidence>
<evidence type="ECO:0000259" key="12">
    <source>
        <dbReference type="PROSITE" id="PS52012"/>
    </source>
</evidence>
<proteinExistence type="inferred from homology"/>
<evidence type="ECO:0000256" key="9">
    <source>
        <dbReference type="PROSITE-ProRule" id="PRU01356"/>
    </source>
</evidence>
<evidence type="ECO:0000256" key="8">
    <source>
        <dbReference type="ARBA" id="ARBA00023288"/>
    </source>
</evidence>
<comment type="caution">
    <text evidence="9">Lacks conserved residue(s) required for the propagation of feature annotation.</text>
</comment>
<keyword evidence="11" id="KW-1133">Transmembrane helix</keyword>
<accession>A0A6A6QQ96</accession>
<keyword evidence="11" id="KW-0472">Membrane</keyword>
<evidence type="ECO:0000313" key="13">
    <source>
        <dbReference type="EMBL" id="KAF2494658.1"/>
    </source>
</evidence>
<dbReference type="EMBL" id="MU004190">
    <property type="protein sequence ID" value="KAF2494658.1"/>
    <property type="molecule type" value="Genomic_DNA"/>
</dbReference>
<dbReference type="InterPro" id="IPR008427">
    <property type="entry name" value="Extracellular_membr_CFEM_dom"/>
</dbReference>
<reference evidence="13" key="1">
    <citation type="journal article" date="2020" name="Stud. Mycol.">
        <title>101 Dothideomycetes genomes: a test case for predicting lifestyles and emergence of pathogens.</title>
        <authorList>
            <person name="Haridas S."/>
            <person name="Albert R."/>
            <person name="Binder M."/>
            <person name="Bloem J."/>
            <person name="Labutti K."/>
            <person name="Salamov A."/>
            <person name="Andreopoulos B."/>
            <person name="Baker S."/>
            <person name="Barry K."/>
            <person name="Bills G."/>
            <person name="Bluhm B."/>
            <person name="Cannon C."/>
            <person name="Castanera R."/>
            <person name="Culley D."/>
            <person name="Daum C."/>
            <person name="Ezra D."/>
            <person name="Gonzalez J."/>
            <person name="Henrissat B."/>
            <person name="Kuo A."/>
            <person name="Liang C."/>
            <person name="Lipzen A."/>
            <person name="Lutzoni F."/>
            <person name="Magnuson J."/>
            <person name="Mondo S."/>
            <person name="Nolan M."/>
            <person name="Ohm R."/>
            <person name="Pangilinan J."/>
            <person name="Park H.-J."/>
            <person name="Ramirez L."/>
            <person name="Alfaro M."/>
            <person name="Sun H."/>
            <person name="Tritt A."/>
            <person name="Yoshinaga Y."/>
            <person name="Zwiers L.-H."/>
            <person name="Turgeon B."/>
            <person name="Goodwin S."/>
            <person name="Spatafora J."/>
            <person name="Crous P."/>
            <person name="Grigoriev I."/>
        </authorList>
    </citation>
    <scope>NUCLEOTIDE SEQUENCE</scope>
    <source>
        <strain evidence="13">CBS 269.34</strain>
    </source>
</reference>
<keyword evidence="14" id="KW-1185">Reference proteome</keyword>
<comment type="similarity">
    <text evidence="3">Belongs to the RBT5 family.</text>
</comment>
<keyword evidence="8" id="KW-0449">Lipoprotein</keyword>
<organism evidence="13 14">
    <name type="scientific">Lophium mytilinum</name>
    <dbReference type="NCBI Taxonomy" id="390894"/>
    <lineage>
        <taxon>Eukaryota</taxon>
        <taxon>Fungi</taxon>
        <taxon>Dikarya</taxon>
        <taxon>Ascomycota</taxon>
        <taxon>Pezizomycotina</taxon>
        <taxon>Dothideomycetes</taxon>
        <taxon>Pleosporomycetidae</taxon>
        <taxon>Mytilinidiales</taxon>
        <taxon>Mytilinidiaceae</taxon>
        <taxon>Lophium</taxon>
    </lineage>
</organism>
<keyword evidence="9" id="KW-0479">Metal-binding</keyword>
<dbReference type="AlphaFoldDB" id="A0A6A6QQ96"/>
<evidence type="ECO:0000256" key="10">
    <source>
        <dbReference type="SAM" id="MobiDB-lite"/>
    </source>
</evidence>
<feature type="compositionally biased region" description="Low complexity" evidence="10">
    <location>
        <begin position="138"/>
        <end position="172"/>
    </location>
</feature>
<keyword evidence="4" id="KW-0964">Secreted</keyword>
<keyword evidence="5" id="KW-0336">GPI-anchor</keyword>
<comment type="subcellular location">
    <subcellularLocation>
        <location evidence="1">Membrane</location>
        <topology evidence="1">Lipid-anchor</topology>
        <topology evidence="1">GPI-anchor</topology>
    </subcellularLocation>
    <subcellularLocation>
        <location evidence="2">Secreted</location>
    </subcellularLocation>
</comment>
<evidence type="ECO:0000256" key="2">
    <source>
        <dbReference type="ARBA" id="ARBA00004613"/>
    </source>
</evidence>
<dbReference type="GO" id="GO:0005576">
    <property type="term" value="C:extracellular region"/>
    <property type="evidence" value="ECO:0007669"/>
    <property type="project" value="UniProtKB-SubCell"/>
</dbReference>